<feature type="transmembrane region" description="Helical" evidence="3">
    <location>
        <begin position="76"/>
        <end position="93"/>
    </location>
</feature>
<dbReference type="InterPro" id="IPR000462">
    <property type="entry name" value="CDP-OH_P_trans"/>
</dbReference>
<dbReference type="AlphaFoldDB" id="A0AAJ2VUQ6"/>
<sequence>MPSFSNTSSISLPKRLYTLAEIALASLLLVGLGAMLPGLVASAANWWLAAGFYVVMGALVVSFWPHGPLGWANRVTLGRGILVAIVAGALAANAFTNAIWLWLAVAVIALLLDGVDGWIARRTKTHTPFGARFDMELDAVLILILCIGLLQSEHLGAWVLLIGGMRYLFIAASWPFPWLKAPLFDSFRRKAVCVWQVVALLLALTPLTSPFAAGLLALSALVTLSYSFGFDVWWLFKQHKCQISSAAD</sequence>
<dbReference type="GO" id="GO:0016020">
    <property type="term" value="C:membrane"/>
    <property type="evidence" value="ECO:0007669"/>
    <property type="project" value="InterPro"/>
</dbReference>
<keyword evidence="1 2" id="KW-0808">Transferase</keyword>
<dbReference type="InterPro" id="IPR048254">
    <property type="entry name" value="CDP_ALCOHOL_P_TRANSF_CS"/>
</dbReference>
<accession>A0AAJ2VUQ6</accession>
<protein>
    <submittedName>
        <fullName evidence="4">CDP-alcohol phosphatidyltransferase family protein</fullName>
    </submittedName>
</protein>
<dbReference type="InterPro" id="IPR043130">
    <property type="entry name" value="CDP-OH_PTrfase_TM_dom"/>
</dbReference>
<dbReference type="Gene3D" id="1.20.120.1760">
    <property type="match status" value="1"/>
</dbReference>
<dbReference type="Proteomes" id="UP001276761">
    <property type="component" value="Unassembled WGS sequence"/>
</dbReference>
<feature type="transmembrane region" description="Helical" evidence="3">
    <location>
        <begin position="16"/>
        <end position="40"/>
    </location>
</feature>
<comment type="caution">
    <text evidence="4">The sequence shown here is derived from an EMBL/GenBank/DDBJ whole genome shotgun (WGS) entry which is preliminary data.</text>
</comment>
<reference evidence="4" key="1">
    <citation type="submission" date="2023-11" db="EMBL/GenBank/DDBJ databases">
        <title>MicrobeMod: A computational toolkit for identifying prokaryotic methylation and restriction-modification with nanopore sequencing.</title>
        <authorList>
            <person name="Crits-Christoph A."/>
            <person name="Kang S.C."/>
            <person name="Lee H."/>
            <person name="Ostrov N."/>
        </authorList>
    </citation>
    <scope>NUCLEOTIDE SEQUENCE</scope>
    <source>
        <strain evidence="4">ATCC BAA-953</strain>
    </source>
</reference>
<feature type="transmembrane region" description="Helical" evidence="3">
    <location>
        <begin position="215"/>
        <end position="236"/>
    </location>
</feature>
<evidence type="ECO:0000313" key="4">
    <source>
        <dbReference type="EMBL" id="MDX5978880.1"/>
    </source>
</evidence>
<evidence type="ECO:0000256" key="1">
    <source>
        <dbReference type="ARBA" id="ARBA00022679"/>
    </source>
</evidence>
<dbReference type="Pfam" id="PF01066">
    <property type="entry name" value="CDP-OH_P_transf"/>
    <property type="match status" value="1"/>
</dbReference>
<feature type="transmembrane region" description="Helical" evidence="3">
    <location>
        <begin position="46"/>
        <end position="64"/>
    </location>
</feature>
<evidence type="ECO:0000256" key="2">
    <source>
        <dbReference type="RuleBase" id="RU003750"/>
    </source>
</evidence>
<dbReference type="EMBL" id="JAWXXT010000001">
    <property type="protein sequence ID" value="MDX5978880.1"/>
    <property type="molecule type" value="Genomic_DNA"/>
</dbReference>
<keyword evidence="3" id="KW-0812">Transmembrane</keyword>
<feature type="transmembrane region" description="Helical" evidence="3">
    <location>
        <begin position="99"/>
        <end position="119"/>
    </location>
</feature>
<gene>
    <name evidence="4" type="ORF">SIL78_15065</name>
</gene>
<name>A0AAJ2VUQ6_9GAMM</name>
<organism evidence="4 5">
    <name type="scientific">Vreelandella alkaliphila</name>
    <dbReference type="NCBI Taxonomy" id="272774"/>
    <lineage>
        <taxon>Bacteria</taxon>
        <taxon>Pseudomonadati</taxon>
        <taxon>Pseudomonadota</taxon>
        <taxon>Gammaproteobacteria</taxon>
        <taxon>Oceanospirillales</taxon>
        <taxon>Halomonadaceae</taxon>
        <taxon>Vreelandella</taxon>
    </lineage>
</organism>
<dbReference type="GeneID" id="303166842"/>
<keyword evidence="3" id="KW-1133">Transmembrane helix</keyword>
<proteinExistence type="inferred from homology"/>
<keyword evidence="3" id="KW-0472">Membrane</keyword>
<comment type="similarity">
    <text evidence="2">Belongs to the CDP-alcohol phosphatidyltransferase class-I family.</text>
</comment>
<dbReference type="GO" id="GO:0008654">
    <property type="term" value="P:phospholipid biosynthetic process"/>
    <property type="evidence" value="ECO:0007669"/>
    <property type="project" value="InterPro"/>
</dbReference>
<dbReference type="GO" id="GO:0016780">
    <property type="term" value="F:phosphotransferase activity, for other substituted phosphate groups"/>
    <property type="evidence" value="ECO:0007669"/>
    <property type="project" value="InterPro"/>
</dbReference>
<evidence type="ECO:0000313" key="5">
    <source>
        <dbReference type="Proteomes" id="UP001276761"/>
    </source>
</evidence>
<dbReference type="RefSeq" id="WP_198348481.1">
    <property type="nucleotide sequence ID" value="NZ_JABASV010000001.1"/>
</dbReference>
<evidence type="ECO:0000256" key="3">
    <source>
        <dbReference type="SAM" id="Phobius"/>
    </source>
</evidence>
<dbReference type="PROSITE" id="PS00379">
    <property type="entry name" value="CDP_ALCOHOL_P_TRANSF"/>
    <property type="match status" value="1"/>
</dbReference>